<accession>A0A4U0Z5H8</accession>
<dbReference type="AlphaFoldDB" id="A0A4U0Z5H8"/>
<comment type="caution">
    <text evidence="1">The sequence shown here is derived from an EMBL/GenBank/DDBJ whole genome shotgun (WGS) entry which is preliminary data.</text>
</comment>
<reference evidence="1 2" key="1">
    <citation type="submission" date="2019-04" db="EMBL/GenBank/DDBJ databases">
        <title>Crypto-aerobic microbial life in anoxic (sulfidic) marine sediments.</title>
        <authorList>
            <person name="Bhattacharya S."/>
            <person name="Roy C."/>
            <person name="Mondal N."/>
            <person name="Sarkar J."/>
            <person name="Mandal S."/>
            <person name="Rameez M.J."/>
            <person name="Ghosh W."/>
        </authorList>
    </citation>
    <scope>NUCLEOTIDE SEQUENCE [LARGE SCALE GENOMIC DNA]</scope>
    <source>
        <strain evidence="1 2">SBBC</strain>
    </source>
</reference>
<evidence type="ECO:0000313" key="1">
    <source>
        <dbReference type="EMBL" id="TKA98546.1"/>
    </source>
</evidence>
<protein>
    <submittedName>
        <fullName evidence="1">Uncharacterized protein</fullName>
    </submittedName>
</protein>
<evidence type="ECO:0000313" key="2">
    <source>
        <dbReference type="Proteomes" id="UP000306340"/>
    </source>
</evidence>
<dbReference type="Proteomes" id="UP000306340">
    <property type="component" value="Unassembled WGS sequence"/>
</dbReference>
<dbReference type="EMBL" id="SWAU01000001">
    <property type="protein sequence ID" value="TKA98546.1"/>
    <property type="molecule type" value="Genomic_DNA"/>
</dbReference>
<sequence length="63" mass="6867">MTDEEHVAKVRAQILDLNKALNGLWKIGIRAEVTVREPMGYVLSSSQPIIGPAVCATFSRDLG</sequence>
<gene>
    <name evidence="1" type="ORF">FAZ78_00365</name>
</gene>
<proteinExistence type="predicted"/>
<name>A0A4U0Z5H8_9RHOB</name>
<organism evidence="1 2">
    <name type="scientific">Cereibacter changlensis</name>
    <dbReference type="NCBI Taxonomy" id="402884"/>
    <lineage>
        <taxon>Bacteria</taxon>
        <taxon>Pseudomonadati</taxon>
        <taxon>Pseudomonadota</taxon>
        <taxon>Alphaproteobacteria</taxon>
        <taxon>Rhodobacterales</taxon>
        <taxon>Paracoccaceae</taxon>
        <taxon>Cereibacter</taxon>
    </lineage>
</organism>
<dbReference type="RefSeq" id="WP_136790811.1">
    <property type="nucleotide sequence ID" value="NZ_SWAU01000001.1"/>
</dbReference>